<dbReference type="InterPro" id="IPR032466">
    <property type="entry name" value="Metal_Hydrolase"/>
</dbReference>
<evidence type="ECO:0000313" key="4">
    <source>
        <dbReference type="Proteomes" id="UP000830167"/>
    </source>
</evidence>
<reference evidence="3" key="1">
    <citation type="submission" date="2021-12" db="EMBL/GenBank/DDBJ databases">
        <title>Alicyclobacillaceae gen. nov., sp. nov., isolated from chalcocite enrichment system.</title>
        <authorList>
            <person name="Jiang Z."/>
        </authorList>
    </citation>
    <scope>NUCLEOTIDE SEQUENCE</scope>
    <source>
        <strain evidence="3">MYW30-H2</strain>
    </source>
</reference>
<dbReference type="PANTHER" id="PTHR43569">
    <property type="entry name" value="AMIDOHYDROLASE"/>
    <property type="match status" value="1"/>
</dbReference>
<comment type="similarity">
    <text evidence="1">Belongs to the metallo-dependent hydrolases superfamily.</text>
</comment>
<dbReference type="Pfam" id="PF04909">
    <property type="entry name" value="Amidohydro_2"/>
    <property type="match status" value="1"/>
</dbReference>
<protein>
    <submittedName>
        <fullName evidence="3">Amidohydrolase family protein</fullName>
    </submittedName>
</protein>
<keyword evidence="4" id="KW-1185">Reference proteome</keyword>
<dbReference type="SUPFAM" id="SSF51556">
    <property type="entry name" value="Metallo-dependent hydrolases"/>
    <property type="match status" value="1"/>
</dbReference>
<sequence>MKIDAHQHYWKLDRNDYGWITPDLQVLYRDFLPQDLLPQLDKHGIGKTILVQAAPTEAETEFLLGLCESSDRIAGVVGWLDLAHPDFRQRYKVFRENPYFIGVRVMIQEMEDANEILQPHMIRAFRFFAEQDFPVDILIYSRQFPSVLKLLEQVPNLRGVIDHIGKPDIRSHTFEPWNEQIKEAANYPKLYCKLSGMVTEADHAEWKIEDFIPYVEHVIDVFGTKRILFGSDWPVCLLAASYDEVIDVLSKTISIKEPEQAYRDLFGYNAIRFYKLDPLLPLKM</sequence>
<gene>
    <name evidence="3" type="ORF">LSG31_10590</name>
</gene>
<dbReference type="InterPro" id="IPR006680">
    <property type="entry name" value="Amidohydro-rel"/>
</dbReference>
<feature type="domain" description="Amidohydrolase-related" evidence="2">
    <location>
        <begin position="3"/>
        <end position="276"/>
    </location>
</feature>
<dbReference type="Gene3D" id="3.20.20.140">
    <property type="entry name" value="Metal-dependent hydrolases"/>
    <property type="match status" value="1"/>
</dbReference>
<evidence type="ECO:0000313" key="3">
    <source>
        <dbReference type="EMBL" id="UOF92554.1"/>
    </source>
</evidence>
<proteinExistence type="inferred from homology"/>
<evidence type="ECO:0000259" key="2">
    <source>
        <dbReference type="Pfam" id="PF04909"/>
    </source>
</evidence>
<dbReference type="Proteomes" id="UP000830167">
    <property type="component" value="Chromosome"/>
</dbReference>
<evidence type="ECO:0000256" key="1">
    <source>
        <dbReference type="ARBA" id="ARBA00038310"/>
    </source>
</evidence>
<dbReference type="EMBL" id="CP089291">
    <property type="protein sequence ID" value="UOF92554.1"/>
    <property type="molecule type" value="Genomic_DNA"/>
</dbReference>
<dbReference type="InterPro" id="IPR052350">
    <property type="entry name" value="Metallo-dep_Lactonases"/>
</dbReference>
<accession>A0ABY4CRF2</accession>
<organism evidence="3 4">
    <name type="scientific">Fodinisporobacter ferrooxydans</name>
    <dbReference type="NCBI Taxonomy" id="2901836"/>
    <lineage>
        <taxon>Bacteria</taxon>
        <taxon>Bacillati</taxon>
        <taxon>Bacillota</taxon>
        <taxon>Bacilli</taxon>
        <taxon>Bacillales</taxon>
        <taxon>Alicyclobacillaceae</taxon>
        <taxon>Fodinisporobacter</taxon>
    </lineage>
</organism>
<dbReference type="RefSeq" id="WP_347439225.1">
    <property type="nucleotide sequence ID" value="NZ_CP089291.1"/>
</dbReference>
<dbReference type="PANTHER" id="PTHR43569:SF2">
    <property type="entry name" value="AMIDOHYDROLASE-RELATED DOMAIN-CONTAINING PROTEIN"/>
    <property type="match status" value="1"/>
</dbReference>
<name>A0ABY4CRF2_9BACL</name>